<protein>
    <recommendedName>
        <fullName evidence="3">KEN domain-containing protein</fullName>
    </recommendedName>
</protein>
<reference evidence="1 2" key="1">
    <citation type="submission" date="2020-05" db="EMBL/GenBank/DDBJ databases">
        <authorList>
            <person name="Campoy J."/>
            <person name="Schneeberger K."/>
            <person name="Spophaly S."/>
        </authorList>
    </citation>
    <scope>NUCLEOTIDE SEQUENCE [LARGE SCALE GENOMIC DNA]</scope>
    <source>
        <strain evidence="1">PruArmRojPasFocal</strain>
    </source>
</reference>
<evidence type="ECO:0000313" key="2">
    <source>
        <dbReference type="Proteomes" id="UP000507222"/>
    </source>
</evidence>
<evidence type="ECO:0008006" key="3">
    <source>
        <dbReference type="Google" id="ProtNLM"/>
    </source>
</evidence>
<dbReference type="AlphaFoldDB" id="A0A6J5V039"/>
<organism evidence="1 2">
    <name type="scientific">Prunus armeniaca</name>
    <name type="common">Apricot</name>
    <name type="synonym">Armeniaca vulgaris</name>
    <dbReference type="NCBI Taxonomy" id="36596"/>
    <lineage>
        <taxon>Eukaryota</taxon>
        <taxon>Viridiplantae</taxon>
        <taxon>Streptophyta</taxon>
        <taxon>Embryophyta</taxon>
        <taxon>Tracheophyta</taxon>
        <taxon>Spermatophyta</taxon>
        <taxon>Magnoliopsida</taxon>
        <taxon>eudicotyledons</taxon>
        <taxon>Gunneridae</taxon>
        <taxon>Pentapetalae</taxon>
        <taxon>rosids</taxon>
        <taxon>fabids</taxon>
        <taxon>Rosales</taxon>
        <taxon>Rosaceae</taxon>
        <taxon>Amygdaloideae</taxon>
        <taxon>Amygdaleae</taxon>
        <taxon>Prunus</taxon>
    </lineage>
</organism>
<dbReference type="PANTHER" id="PTHR35161">
    <property type="entry name" value="OS02G0303100 PROTEIN"/>
    <property type="match status" value="1"/>
</dbReference>
<dbReference type="EMBL" id="CAEKDK010000005">
    <property type="protein sequence ID" value="CAB4281034.1"/>
    <property type="molecule type" value="Genomic_DNA"/>
</dbReference>
<dbReference type="Gene3D" id="1.20.1440.180">
    <property type="entry name" value="KEN domain"/>
    <property type="match status" value="1"/>
</dbReference>
<evidence type="ECO:0000313" key="1">
    <source>
        <dbReference type="EMBL" id="CAB4281034.1"/>
    </source>
</evidence>
<name>A0A6J5V039_PRUAR</name>
<proteinExistence type="predicted"/>
<accession>A0A6J5V039</accession>
<gene>
    <name evidence="1" type="ORF">CURHAP_LOCUS34015</name>
</gene>
<dbReference type="PANTHER" id="PTHR35161:SF22">
    <property type="match status" value="1"/>
</dbReference>
<dbReference type="InterPro" id="IPR038357">
    <property type="entry name" value="KEN_sf"/>
</dbReference>
<sequence>MEIPIDFFHYINDQYFDSDDSSDMVKGAHVCFYKLSSNYSRNKSLYDHGELIFKRNGKAIDVSFLNIGDGDEQEQIAEQIFHLHARVSDRILIRPWMIAYCKQNKEVRADGGVSVMIDSTFHFLIGKLRQLIDLISHIHAEGIFHGSLRTMTSYVFVGDTLKVMNIGGGLKEQDKVAFQDFKDFSRMLRSLFEPFLSCDTQWPELTSFLGCFNTKLQDYPRYVKKLLEHPFLMAPSQRMQYIGELHHKLKSTHSELREKLNSDDFLEFFDWNEPVAINSLESFFIKVFNYEEVKPYKRQPSDLLKFLRNVYEHCMDRSKKDIEEVDIVQVEAAVRKHWGGFLDRVHVLFSTSKIC</sequence>
<dbReference type="Proteomes" id="UP000507222">
    <property type="component" value="Unassembled WGS sequence"/>
</dbReference>